<comment type="caution">
    <text evidence="1">The sequence shown here is derived from an EMBL/GenBank/DDBJ whole genome shotgun (WGS) entry which is preliminary data.</text>
</comment>
<protein>
    <submittedName>
        <fullName evidence="1">Uncharacterized protein</fullName>
    </submittedName>
</protein>
<name>A0ABQ9YBI6_9EUKA</name>
<evidence type="ECO:0000313" key="1">
    <source>
        <dbReference type="EMBL" id="KAK2961136.1"/>
    </source>
</evidence>
<proteinExistence type="predicted"/>
<evidence type="ECO:0000313" key="2">
    <source>
        <dbReference type="Proteomes" id="UP001281761"/>
    </source>
</evidence>
<reference evidence="1 2" key="1">
    <citation type="journal article" date="2022" name="bioRxiv">
        <title>Genomics of Preaxostyla Flagellates Illuminates Evolutionary Transitions and the Path Towards Mitochondrial Loss.</title>
        <authorList>
            <person name="Novak L.V.F."/>
            <person name="Treitli S.C."/>
            <person name="Pyrih J."/>
            <person name="Halakuc P."/>
            <person name="Pipaliya S.V."/>
            <person name="Vacek V."/>
            <person name="Brzon O."/>
            <person name="Soukal P."/>
            <person name="Eme L."/>
            <person name="Dacks J.B."/>
            <person name="Karnkowska A."/>
            <person name="Elias M."/>
            <person name="Hampl V."/>
        </authorList>
    </citation>
    <scope>NUCLEOTIDE SEQUENCE [LARGE SCALE GENOMIC DNA]</scope>
    <source>
        <strain evidence="1">NAU3</strain>
        <tissue evidence="1">Gut</tissue>
    </source>
</reference>
<sequence length="161" mass="19397">MVSPDFEQYRHIRVSVFEPAKQFIIFIFHNSDTLILEEKDKSGFELALCYIHIHIQNMELRSDEHDADFVSELVKWEVQTMVEMENEENFEIVFGSMLDRTYKWNRDQREREKRREVRLREEGWDDAFELRVVGIELDTNQTIKAFARGFRIEQGFNADEL</sequence>
<organism evidence="1 2">
    <name type="scientific">Blattamonas nauphoetae</name>
    <dbReference type="NCBI Taxonomy" id="2049346"/>
    <lineage>
        <taxon>Eukaryota</taxon>
        <taxon>Metamonada</taxon>
        <taxon>Preaxostyla</taxon>
        <taxon>Oxymonadida</taxon>
        <taxon>Blattamonas</taxon>
    </lineage>
</organism>
<dbReference type="Proteomes" id="UP001281761">
    <property type="component" value="Unassembled WGS sequence"/>
</dbReference>
<dbReference type="EMBL" id="JARBJD010000018">
    <property type="protein sequence ID" value="KAK2961136.1"/>
    <property type="molecule type" value="Genomic_DNA"/>
</dbReference>
<keyword evidence="2" id="KW-1185">Reference proteome</keyword>
<gene>
    <name evidence="1" type="ORF">BLNAU_3904</name>
</gene>
<accession>A0ABQ9YBI6</accession>